<accession>A0A928VYT0</accession>
<dbReference type="InterPro" id="IPR002810">
    <property type="entry name" value="NfeD-like_C"/>
</dbReference>
<dbReference type="InterPro" id="IPR052165">
    <property type="entry name" value="Membrane_assoc_protease"/>
</dbReference>
<comment type="caution">
    <text evidence="7">The sequence shown here is derived from an EMBL/GenBank/DDBJ whole genome shotgun (WGS) entry which is preliminary data.</text>
</comment>
<keyword evidence="8" id="KW-1185">Reference proteome</keyword>
<feature type="transmembrane region" description="Helical" evidence="5">
    <location>
        <begin position="70"/>
        <end position="88"/>
    </location>
</feature>
<evidence type="ECO:0000313" key="7">
    <source>
        <dbReference type="EMBL" id="MBE9042784.1"/>
    </source>
</evidence>
<feature type="transmembrane region" description="Helical" evidence="5">
    <location>
        <begin position="20"/>
        <end position="40"/>
    </location>
</feature>
<dbReference type="EMBL" id="JADEXN010000433">
    <property type="protein sequence ID" value="MBE9042784.1"/>
    <property type="molecule type" value="Genomic_DNA"/>
</dbReference>
<keyword evidence="3 5" id="KW-1133">Transmembrane helix</keyword>
<evidence type="ECO:0000256" key="4">
    <source>
        <dbReference type="ARBA" id="ARBA00023136"/>
    </source>
</evidence>
<evidence type="ECO:0000256" key="1">
    <source>
        <dbReference type="ARBA" id="ARBA00004141"/>
    </source>
</evidence>
<dbReference type="Gene3D" id="2.40.50.140">
    <property type="entry name" value="Nucleic acid-binding proteins"/>
    <property type="match status" value="1"/>
</dbReference>
<feature type="transmembrane region" description="Helical" evidence="5">
    <location>
        <begin position="47"/>
        <end position="64"/>
    </location>
</feature>
<dbReference type="GO" id="GO:0005886">
    <property type="term" value="C:plasma membrane"/>
    <property type="evidence" value="ECO:0007669"/>
    <property type="project" value="TreeGrafter"/>
</dbReference>
<dbReference type="InterPro" id="IPR012340">
    <property type="entry name" value="NA-bd_OB-fold"/>
</dbReference>
<protein>
    <submittedName>
        <fullName evidence="7">NfeD family protein</fullName>
    </submittedName>
</protein>
<dbReference type="Pfam" id="PF01957">
    <property type="entry name" value="NfeD"/>
    <property type="match status" value="1"/>
</dbReference>
<evidence type="ECO:0000256" key="3">
    <source>
        <dbReference type="ARBA" id="ARBA00022989"/>
    </source>
</evidence>
<keyword evidence="2 5" id="KW-0812">Transmembrane</keyword>
<dbReference type="AlphaFoldDB" id="A0A928VYT0"/>
<dbReference type="Proteomes" id="UP000621799">
    <property type="component" value="Unassembled WGS sequence"/>
</dbReference>
<proteinExistence type="predicted"/>
<dbReference type="PANTHER" id="PTHR33507:SF3">
    <property type="entry name" value="INNER MEMBRANE PROTEIN YBBJ"/>
    <property type="match status" value="1"/>
</dbReference>
<feature type="domain" description="NfeD-like C-terminal" evidence="6">
    <location>
        <begin position="102"/>
        <end position="151"/>
    </location>
</feature>
<comment type="subcellular location">
    <subcellularLocation>
        <location evidence="1">Membrane</location>
        <topology evidence="1">Multi-pass membrane protein</topology>
    </subcellularLocation>
</comment>
<evidence type="ECO:0000256" key="2">
    <source>
        <dbReference type="ARBA" id="ARBA00022692"/>
    </source>
</evidence>
<evidence type="ECO:0000313" key="8">
    <source>
        <dbReference type="Proteomes" id="UP000621799"/>
    </source>
</evidence>
<organism evidence="7 8">
    <name type="scientific">Zarconia navalis LEGE 11467</name>
    <dbReference type="NCBI Taxonomy" id="1828826"/>
    <lineage>
        <taxon>Bacteria</taxon>
        <taxon>Bacillati</taxon>
        <taxon>Cyanobacteriota</taxon>
        <taxon>Cyanophyceae</taxon>
        <taxon>Oscillatoriophycideae</taxon>
        <taxon>Oscillatoriales</taxon>
        <taxon>Oscillatoriales incertae sedis</taxon>
        <taxon>Zarconia</taxon>
        <taxon>Zarconia navalis</taxon>
    </lineage>
</organism>
<name>A0A928VYT0_9CYAN</name>
<evidence type="ECO:0000256" key="5">
    <source>
        <dbReference type="SAM" id="Phobius"/>
    </source>
</evidence>
<dbReference type="RefSeq" id="WP_264322929.1">
    <property type="nucleotide sequence ID" value="NZ_JADEXN010000433.1"/>
</dbReference>
<gene>
    <name evidence="7" type="ORF">IQ235_18660</name>
</gene>
<keyword evidence="4 5" id="KW-0472">Membrane</keyword>
<reference evidence="7" key="1">
    <citation type="submission" date="2020-10" db="EMBL/GenBank/DDBJ databases">
        <authorList>
            <person name="Castelo-Branco R."/>
            <person name="Eusebio N."/>
            <person name="Adriana R."/>
            <person name="Vieira A."/>
            <person name="Brugerolle De Fraissinette N."/>
            <person name="Rezende De Castro R."/>
            <person name="Schneider M.P."/>
            <person name="Vasconcelos V."/>
            <person name="Leao P.N."/>
        </authorList>
    </citation>
    <scope>NUCLEOTIDE SEQUENCE</scope>
    <source>
        <strain evidence="7">LEGE 11467</strain>
    </source>
</reference>
<dbReference type="PANTHER" id="PTHR33507">
    <property type="entry name" value="INNER MEMBRANE PROTEIN YBBJ"/>
    <property type="match status" value="1"/>
</dbReference>
<evidence type="ECO:0000259" key="6">
    <source>
        <dbReference type="Pfam" id="PF01957"/>
    </source>
</evidence>
<sequence>MSFFSLPTSILAATSTLAQISPSFIWLLGGAILCLMELFVPTAFVELAMGISAFFVAIIALVIPHLGLQVLLWMVFSLVLVFLTRRLLPKRSHSALQESMEAQTLTEIAPGKTGRVIFEGNSWQAKCESDRAIGPDEKVIVVGRSGNTLFVLPDS</sequence>